<evidence type="ECO:0000256" key="12">
    <source>
        <dbReference type="HAMAP-Rule" id="MF_00188"/>
    </source>
</evidence>
<dbReference type="InterPro" id="IPR022919">
    <property type="entry name" value="Pept_M48_protease_HtpX"/>
</dbReference>
<feature type="transmembrane region" description="Helical" evidence="12">
    <location>
        <begin position="33"/>
        <end position="50"/>
    </location>
</feature>
<evidence type="ECO:0000313" key="15">
    <source>
        <dbReference type="Proteomes" id="UP000032214"/>
    </source>
</evidence>
<protein>
    <recommendedName>
        <fullName evidence="12">Protease HtpX homolog</fullName>
        <ecNumber evidence="12">3.4.24.-</ecNumber>
    </recommendedName>
</protein>
<dbReference type="InterPro" id="IPR050083">
    <property type="entry name" value="HtpX_protease"/>
</dbReference>
<comment type="cofactor">
    <cofactor evidence="12">
        <name>Zn(2+)</name>
        <dbReference type="ChEBI" id="CHEBI:29105"/>
    </cofactor>
    <text evidence="12">Binds 1 zinc ion per subunit.</text>
</comment>
<evidence type="ECO:0000256" key="10">
    <source>
        <dbReference type="ARBA" id="ARBA00023049"/>
    </source>
</evidence>
<accession>A0A0D2JMU4</accession>
<keyword evidence="5 12" id="KW-0812">Transmembrane</keyword>
<evidence type="ECO:0000256" key="8">
    <source>
        <dbReference type="ARBA" id="ARBA00022833"/>
    </source>
</evidence>
<keyword evidence="4 12" id="KW-0645">Protease</keyword>
<dbReference type="EMBL" id="ARQD01000001">
    <property type="protein sequence ID" value="KIX85643.1"/>
    <property type="molecule type" value="Genomic_DNA"/>
</dbReference>
<gene>
    <name evidence="12" type="primary">htpX</name>
    <name evidence="14" type="ORF">J120_01730</name>
</gene>
<comment type="subcellular location">
    <subcellularLocation>
        <location evidence="1 12">Cell membrane</location>
        <topology evidence="1 12">Multi-pass membrane protein</topology>
    </subcellularLocation>
</comment>
<feature type="binding site" evidence="12">
    <location>
        <position position="133"/>
    </location>
    <ligand>
        <name>Zn(2+)</name>
        <dbReference type="ChEBI" id="CHEBI:29105"/>
        <note>catalytic</note>
    </ligand>
</feature>
<name>A0A0D2JMU4_9BACT</name>
<dbReference type="Pfam" id="PF01435">
    <property type="entry name" value="Peptidase_M48"/>
    <property type="match status" value="1"/>
</dbReference>
<dbReference type="GO" id="GO:0004222">
    <property type="term" value="F:metalloendopeptidase activity"/>
    <property type="evidence" value="ECO:0007669"/>
    <property type="project" value="UniProtKB-UniRule"/>
</dbReference>
<evidence type="ECO:0000256" key="9">
    <source>
        <dbReference type="ARBA" id="ARBA00022989"/>
    </source>
</evidence>
<dbReference type="InterPro" id="IPR001915">
    <property type="entry name" value="Peptidase_M48"/>
</dbReference>
<dbReference type="eggNOG" id="COG0501">
    <property type="taxonomic scope" value="Bacteria"/>
</dbReference>
<keyword evidence="8 12" id="KW-0862">Zinc</keyword>
<organism evidence="14 15">
    <name type="scientific">candidate division TM6 bacterium JCVI TM6SC1</name>
    <dbReference type="NCBI Taxonomy" id="1306947"/>
    <lineage>
        <taxon>Bacteria</taxon>
        <taxon>Candidatus Babelota</taxon>
        <taxon>Vermiphilus</taxon>
    </lineage>
</organism>
<feature type="transmembrane region" description="Helical" evidence="12">
    <location>
        <begin position="143"/>
        <end position="166"/>
    </location>
</feature>
<evidence type="ECO:0000256" key="11">
    <source>
        <dbReference type="ARBA" id="ARBA00023136"/>
    </source>
</evidence>
<dbReference type="PANTHER" id="PTHR43221">
    <property type="entry name" value="PROTEASE HTPX"/>
    <property type="match status" value="1"/>
</dbReference>
<comment type="caution">
    <text evidence="14">The sequence shown here is derived from an EMBL/GenBank/DDBJ whole genome shotgun (WGS) entry which is preliminary data.</text>
</comment>
<evidence type="ECO:0000256" key="6">
    <source>
        <dbReference type="ARBA" id="ARBA00022723"/>
    </source>
</evidence>
<feature type="binding site" evidence="12">
    <location>
        <position position="137"/>
    </location>
    <ligand>
        <name>Zn(2+)</name>
        <dbReference type="ChEBI" id="CHEBI:29105"/>
        <note>catalytic</note>
    </ligand>
</feature>
<evidence type="ECO:0000256" key="1">
    <source>
        <dbReference type="ARBA" id="ARBA00004651"/>
    </source>
</evidence>
<dbReference type="GO" id="GO:0005886">
    <property type="term" value="C:plasma membrane"/>
    <property type="evidence" value="ECO:0007669"/>
    <property type="project" value="UniProtKB-SubCell"/>
</dbReference>
<proteinExistence type="inferred from homology"/>
<keyword evidence="6 12" id="KW-0479">Metal-binding</keyword>
<dbReference type="STRING" id="1306947.J120_01730"/>
<dbReference type="EC" id="3.4.24.-" evidence="12"/>
<evidence type="ECO:0000256" key="4">
    <source>
        <dbReference type="ARBA" id="ARBA00022670"/>
    </source>
</evidence>
<feature type="transmembrane region" description="Helical" evidence="12">
    <location>
        <begin position="7"/>
        <end position="27"/>
    </location>
</feature>
<dbReference type="GO" id="GO:0008270">
    <property type="term" value="F:zinc ion binding"/>
    <property type="evidence" value="ECO:0007669"/>
    <property type="project" value="UniProtKB-UniRule"/>
</dbReference>
<feature type="binding site" evidence="12">
    <location>
        <position position="211"/>
    </location>
    <ligand>
        <name>Zn(2+)</name>
        <dbReference type="ChEBI" id="CHEBI:29105"/>
        <note>catalytic</note>
    </ligand>
</feature>
<dbReference type="GO" id="GO:0006508">
    <property type="term" value="P:proteolysis"/>
    <property type="evidence" value="ECO:0007669"/>
    <property type="project" value="UniProtKB-KW"/>
</dbReference>
<reference evidence="14 15" key="1">
    <citation type="journal article" date="2013" name="Proc. Natl. Acad. Sci. U.S.A.">
        <title>Candidate phylum TM6 genome recovered from a hospital sink biofilm provides genomic insights into this uncultivated phylum.</title>
        <authorList>
            <person name="McLean J.S."/>
            <person name="Lombardo M.J."/>
            <person name="Badger J.H."/>
            <person name="Edlund A."/>
            <person name="Novotny M."/>
            <person name="Yee-Greenbaum J."/>
            <person name="Vyahhi N."/>
            <person name="Hall A.P."/>
            <person name="Yang Y."/>
            <person name="Dupont C.L."/>
            <person name="Ziegler M.G."/>
            <person name="Chitsaz H."/>
            <person name="Allen A.E."/>
            <person name="Yooseph S."/>
            <person name="Tesler G."/>
            <person name="Pevzner P.A."/>
            <person name="Friedman R.M."/>
            <person name="Nealson K.H."/>
            <person name="Venter J.C."/>
            <person name="Lasken R.S."/>
        </authorList>
    </citation>
    <scope>NUCLEOTIDE SEQUENCE [LARGE SCALE GENOMIC DNA]</scope>
    <source>
        <strain evidence="14 15">TM6SC1</strain>
    </source>
</reference>
<evidence type="ECO:0000256" key="5">
    <source>
        <dbReference type="ARBA" id="ARBA00022692"/>
    </source>
</evidence>
<feature type="active site" evidence="12">
    <location>
        <position position="134"/>
    </location>
</feature>
<evidence type="ECO:0000313" key="14">
    <source>
        <dbReference type="EMBL" id="KIX85643.1"/>
    </source>
</evidence>
<evidence type="ECO:0000259" key="13">
    <source>
        <dbReference type="Pfam" id="PF01435"/>
    </source>
</evidence>
<evidence type="ECO:0000256" key="7">
    <source>
        <dbReference type="ARBA" id="ARBA00022801"/>
    </source>
</evidence>
<dbReference type="Proteomes" id="UP000032214">
    <property type="component" value="Unassembled WGS sequence"/>
</dbReference>
<keyword evidence="15" id="KW-1185">Reference proteome</keyword>
<keyword evidence="11 12" id="KW-0472">Membrane</keyword>
<evidence type="ECO:0000256" key="2">
    <source>
        <dbReference type="ARBA" id="ARBA00009779"/>
    </source>
</evidence>
<dbReference type="AlphaFoldDB" id="A0A0D2JMU4"/>
<keyword evidence="10 12" id="KW-0482">Metalloprotease</keyword>
<keyword evidence="3 12" id="KW-1003">Cell membrane</keyword>
<evidence type="ECO:0000256" key="3">
    <source>
        <dbReference type="ARBA" id="ARBA00022475"/>
    </source>
</evidence>
<comment type="similarity">
    <text evidence="2 12">Belongs to the peptidase M48B family.</text>
</comment>
<dbReference type="HAMAP" id="MF_00188">
    <property type="entry name" value="Pept_M48_protease_HtpX"/>
    <property type="match status" value="1"/>
</dbReference>
<feature type="domain" description="Peptidase M48" evidence="13">
    <location>
        <begin position="68"/>
        <end position="288"/>
    </location>
</feature>
<dbReference type="PANTHER" id="PTHR43221:SF1">
    <property type="entry name" value="PROTEASE HTPX"/>
    <property type="match status" value="1"/>
</dbReference>
<sequence>MVSINSIKTVIFLSALSALFMMLGSLVGGRAGLQVAFIMSLVMNGIAYFFSDKIVLSMYKAQPLDPNKYAQIYTMIQGLAKEMNLPMPKLWLVPNPMANAFATGRSPSHASVALTSGILEILDPQELRGVLAHEMSHVRNNDILVTTIAATLASAIGYIANMLRFGAYIGANTSSDSSTGRRSNPLFLLVAAMVMPIAATLLQLALSRSREYLADETGAEVSADPLALAAALGKLEQSVKRVHLNNSNPMDATTAPLFIVHPLFGGGWANLFATHPPIADRIARLKRMSERMPKRS</sequence>
<keyword evidence="9 12" id="KW-1133">Transmembrane helix</keyword>
<dbReference type="CDD" id="cd07336">
    <property type="entry name" value="M48B_HtpX_like"/>
    <property type="match status" value="1"/>
</dbReference>
<feature type="transmembrane region" description="Helical" evidence="12">
    <location>
        <begin position="186"/>
        <end position="206"/>
    </location>
</feature>
<dbReference type="Gene3D" id="3.30.2010.10">
    <property type="entry name" value="Metalloproteases ('zincins'), catalytic domain"/>
    <property type="match status" value="1"/>
</dbReference>
<keyword evidence="7 12" id="KW-0378">Hydrolase</keyword>